<protein>
    <submittedName>
        <fullName evidence="2">Energy transducer TonB</fullName>
    </submittedName>
</protein>
<feature type="compositionally biased region" description="Pro residues" evidence="1">
    <location>
        <begin position="106"/>
        <end position="120"/>
    </location>
</feature>
<evidence type="ECO:0000256" key="1">
    <source>
        <dbReference type="SAM" id="MobiDB-lite"/>
    </source>
</evidence>
<feature type="compositionally biased region" description="Pro residues" evidence="1">
    <location>
        <begin position="75"/>
        <end position="99"/>
    </location>
</feature>
<keyword evidence="3" id="KW-1185">Reference proteome</keyword>
<evidence type="ECO:0000313" key="3">
    <source>
        <dbReference type="Proteomes" id="UP000663637"/>
    </source>
</evidence>
<name>A0ABX7K5Y8_9SPHN</name>
<reference evidence="2 3" key="1">
    <citation type="submission" date="2020-09" db="EMBL/GenBank/DDBJ databases">
        <title>Complete genome sequence of altererythrobacter flavus SS-21NJ, isolated from Dongying oil sludge in Shandong province.</title>
        <authorList>
            <person name="Sun S."/>
            <person name="Zhang Z."/>
        </authorList>
    </citation>
    <scope>NUCLEOTIDE SEQUENCE [LARGE SCALE GENOMIC DNA]</scope>
    <source>
        <strain evidence="2 3">SS-21NJ</strain>
    </source>
</reference>
<feature type="region of interest" description="Disordered" evidence="1">
    <location>
        <begin position="72"/>
        <end position="175"/>
    </location>
</feature>
<feature type="compositionally biased region" description="Polar residues" evidence="1">
    <location>
        <begin position="161"/>
        <end position="170"/>
    </location>
</feature>
<feature type="compositionally biased region" description="Low complexity" evidence="1">
    <location>
        <begin position="121"/>
        <end position="147"/>
    </location>
</feature>
<evidence type="ECO:0000313" key="2">
    <source>
        <dbReference type="EMBL" id="QSB43640.1"/>
    </source>
</evidence>
<organism evidence="2 3">
    <name type="scientific">Tsuneonella flava</name>
    <dbReference type="NCBI Taxonomy" id="2055955"/>
    <lineage>
        <taxon>Bacteria</taxon>
        <taxon>Pseudomonadati</taxon>
        <taxon>Pseudomonadota</taxon>
        <taxon>Alphaproteobacteria</taxon>
        <taxon>Sphingomonadales</taxon>
        <taxon>Erythrobacteraceae</taxon>
        <taxon>Tsuneonella</taxon>
    </lineage>
</organism>
<dbReference type="Proteomes" id="UP000663637">
    <property type="component" value="Chromosome"/>
</dbReference>
<sequence>MMAIAHLRREERIGLGIALGLHVALAVVLLLQPGQRTAAPQPERMTVNLATDVGLEATAPDPVLESRAAIAPELSPEPAPAPEPIPAPVSEPVPQPPRPVATSAPQPKPVPKPAAKPKPTPKAATKPAPAKPAAKPAPAKPANTPKKSGGSRIGSDFLSGAGSSTSTNETRIPASKIGTSAKASIVQAIIRQIKPHWNAPQGADADLLVTVLSFRLNPDGSLASKPRVVSQSGITDSNKPQSQLHAERAIRAVELAAPFDLPPEYYNAWKTINGAKFDRNLSR</sequence>
<dbReference type="Gene3D" id="3.30.1150.10">
    <property type="match status" value="1"/>
</dbReference>
<accession>A0ABX7K5Y8</accession>
<proteinExistence type="predicted"/>
<gene>
    <name evidence="2" type="ORF">IDJ81_09665</name>
</gene>
<dbReference type="EMBL" id="CP061510">
    <property type="protein sequence ID" value="QSB43640.1"/>
    <property type="molecule type" value="Genomic_DNA"/>
</dbReference>